<feature type="compositionally biased region" description="Acidic residues" evidence="7">
    <location>
        <begin position="63"/>
        <end position="77"/>
    </location>
</feature>
<dbReference type="AlphaFoldDB" id="A0AAN5C617"/>
<feature type="domain" description="Chitin-binding type-2" evidence="8">
    <location>
        <begin position="139"/>
        <end position="195"/>
    </location>
</feature>
<dbReference type="InterPro" id="IPR002557">
    <property type="entry name" value="Chitin-bd_dom"/>
</dbReference>
<keyword evidence="2" id="KW-0147">Chitin-binding</keyword>
<evidence type="ECO:0000256" key="5">
    <source>
        <dbReference type="ARBA" id="ARBA00023157"/>
    </source>
</evidence>
<feature type="compositionally biased region" description="Acidic residues" evidence="7">
    <location>
        <begin position="85"/>
        <end position="103"/>
    </location>
</feature>
<protein>
    <recommendedName>
        <fullName evidence="8">Chitin-binding type-2 domain-containing protein</fullName>
    </recommendedName>
</protein>
<feature type="region of interest" description="Disordered" evidence="7">
    <location>
        <begin position="27"/>
        <end position="141"/>
    </location>
</feature>
<name>A0AAN5C617_9BILA</name>
<dbReference type="PANTHER" id="PTHR23301">
    <property type="entry name" value="CHITIN BINDING PERITROPHIN-A"/>
    <property type="match status" value="1"/>
</dbReference>
<keyword evidence="5" id="KW-1015">Disulfide bond</keyword>
<feature type="non-terminal residue" evidence="9">
    <location>
        <position position="1"/>
    </location>
</feature>
<evidence type="ECO:0000313" key="9">
    <source>
        <dbReference type="EMBL" id="GMR31277.1"/>
    </source>
</evidence>
<reference evidence="10" key="1">
    <citation type="submission" date="2022-10" db="EMBL/GenBank/DDBJ databases">
        <title>Genome assembly of Pristionchus species.</title>
        <authorList>
            <person name="Yoshida K."/>
            <person name="Sommer R.J."/>
        </authorList>
    </citation>
    <scope>NUCLEOTIDE SEQUENCE [LARGE SCALE GENOMIC DNA]</scope>
    <source>
        <strain evidence="10">RS5460</strain>
    </source>
</reference>
<evidence type="ECO:0000256" key="2">
    <source>
        <dbReference type="ARBA" id="ARBA00022669"/>
    </source>
</evidence>
<dbReference type="InterPro" id="IPR051940">
    <property type="entry name" value="Chitin_bind-dev_reg"/>
</dbReference>
<sequence>GGVAWRMACPASLKYDEKAQICDYPGNVAGCADSEDNSGEGWGEEDGSEEGTDEGSGEGSVVESDDATIEDEEAEMEGVEKDGAEVEEDAEVKEIETEDEIIDDNGVAVEKKEEVVADDESAALSENSPATQYDDVDDTPSCDGRGDGFYARSCSSSMFTCSEGVLSTMACPAGLVFDERNRICDHPAHVAACAARDQLLTE</sequence>
<dbReference type="GO" id="GO:0005576">
    <property type="term" value="C:extracellular region"/>
    <property type="evidence" value="ECO:0007669"/>
    <property type="project" value="InterPro"/>
</dbReference>
<dbReference type="Proteomes" id="UP001328107">
    <property type="component" value="Unassembled WGS sequence"/>
</dbReference>
<feature type="compositionally biased region" description="Acidic residues" evidence="7">
    <location>
        <begin position="33"/>
        <end position="56"/>
    </location>
</feature>
<evidence type="ECO:0000256" key="6">
    <source>
        <dbReference type="ARBA" id="ARBA00023180"/>
    </source>
</evidence>
<dbReference type="GO" id="GO:0008061">
    <property type="term" value="F:chitin binding"/>
    <property type="evidence" value="ECO:0007669"/>
    <property type="project" value="UniProtKB-KW"/>
</dbReference>
<keyword evidence="3" id="KW-0732">Signal</keyword>
<keyword evidence="10" id="KW-1185">Reference proteome</keyword>
<dbReference type="PANTHER" id="PTHR23301:SF0">
    <property type="entry name" value="CHITIN-BINDING TYPE-2 DOMAIN-CONTAINING PROTEIN-RELATED"/>
    <property type="match status" value="1"/>
</dbReference>
<dbReference type="Pfam" id="PF01607">
    <property type="entry name" value="CBM_14"/>
    <property type="match status" value="2"/>
</dbReference>
<dbReference type="InterPro" id="IPR036508">
    <property type="entry name" value="Chitin-bd_dom_sf"/>
</dbReference>
<proteinExistence type="predicted"/>
<evidence type="ECO:0000256" key="3">
    <source>
        <dbReference type="ARBA" id="ARBA00022729"/>
    </source>
</evidence>
<dbReference type="PROSITE" id="PS50940">
    <property type="entry name" value="CHIT_BIND_II"/>
    <property type="match status" value="1"/>
</dbReference>
<evidence type="ECO:0000256" key="4">
    <source>
        <dbReference type="ARBA" id="ARBA00022737"/>
    </source>
</evidence>
<dbReference type="SMART" id="SM00494">
    <property type="entry name" value="ChtBD2"/>
    <property type="match status" value="1"/>
</dbReference>
<dbReference type="SUPFAM" id="SSF57625">
    <property type="entry name" value="Invertebrate chitin-binding proteins"/>
    <property type="match status" value="2"/>
</dbReference>
<keyword evidence="6" id="KW-0325">Glycoprotein</keyword>
<organism evidence="9 10">
    <name type="scientific">Pristionchus mayeri</name>
    <dbReference type="NCBI Taxonomy" id="1317129"/>
    <lineage>
        <taxon>Eukaryota</taxon>
        <taxon>Metazoa</taxon>
        <taxon>Ecdysozoa</taxon>
        <taxon>Nematoda</taxon>
        <taxon>Chromadorea</taxon>
        <taxon>Rhabditida</taxon>
        <taxon>Rhabditina</taxon>
        <taxon>Diplogasteromorpha</taxon>
        <taxon>Diplogasteroidea</taxon>
        <taxon>Neodiplogasteridae</taxon>
        <taxon>Pristionchus</taxon>
    </lineage>
</organism>
<evidence type="ECO:0000256" key="1">
    <source>
        <dbReference type="ARBA" id="ARBA00022473"/>
    </source>
</evidence>
<dbReference type="EMBL" id="BTRK01000001">
    <property type="protein sequence ID" value="GMR31277.1"/>
    <property type="molecule type" value="Genomic_DNA"/>
</dbReference>
<accession>A0AAN5C617</accession>
<evidence type="ECO:0000313" key="10">
    <source>
        <dbReference type="Proteomes" id="UP001328107"/>
    </source>
</evidence>
<keyword evidence="1" id="KW-0217">Developmental protein</keyword>
<comment type="caution">
    <text evidence="9">The sequence shown here is derived from an EMBL/GenBank/DDBJ whole genome shotgun (WGS) entry which is preliminary data.</text>
</comment>
<evidence type="ECO:0000256" key="7">
    <source>
        <dbReference type="SAM" id="MobiDB-lite"/>
    </source>
</evidence>
<gene>
    <name evidence="9" type="ORF">PMAYCL1PPCAC_01472</name>
</gene>
<feature type="non-terminal residue" evidence="9">
    <location>
        <position position="202"/>
    </location>
</feature>
<dbReference type="Gene3D" id="2.170.140.10">
    <property type="entry name" value="Chitin binding domain"/>
    <property type="match status" value="2"/>
</dbReference>
<keyword evidence="4" id="KW-0677">Repeat</keyword>
<evidence type="ECO:0000259" key="8">
    <source>
        <dbReference type="PROSITE" id="PS50940"/>
    </source>
</evidence>